<dbReference type="AlphaFoldDB" id="A0AA41YU67"/>
<comment type="caution">
    <text evidence="2">The sequence shown here is derived from an EMBL/GenBank/DDBJ whole genome shotgun (WGS) entry which is preliminary data.</text>
</comment>
<gene>
    <name evidence="2" type="ORF">M8523_11515</name>
</gene>
<reference evidence="2" key="1">
    <citation type="submission" date="2022-05" db="EMBL/GenBank/DDBJ databases">
        <authorList>
            <person name="Pankratov T."/>
        </authorList>
    </citation>
    <scope>NUCLEOTIDE SEQUENCE</scope>
    <source>
        <strain evidence="2">BP6-180914</strain>
    </source>
</reference>
<accession>A0AA41YU67</accession>
<dbReference type="RefSeq" id="WP_282585014.1">
    <property type="nucleotide sequence ID" value="NZ_JAMOIM010000006.1"/>
</dbReference>
<evidence type="ECO:0000313" key="2">
    <source>
        <dbReference type="EMBL" id="MCW6508646.1"/>
    </source>
</evidence>
<name>A0AA41YU67_9HYPH</name>
<dbReference type="Proteomes" id="UP001165667">
    <property type="component" value="Unassembled WGS sequence"/>
</dbReference>
<protein>
    <submittedName>
        <fullName evidence="2">Uncharacterized protein</fullName>
    </submittedName>
</protein>
<keyword evidence="3" id="KW-1185">Reference proteome</keyword>
<dbReference type="EMBL" id="JAMOIM010000006">
    <property type="protein sequence ID" value="MCW6508646.1"/>
    <property type="molecule type" value="Genomic_DNA"/>
</dbReference>
<sequence length="163" mass="18090">MGRVWVLVATITASFWLLASAASAQDLLGSLEGYSVIGERQEEIPDEQPPFTQTFHERIYFGRDGRIFSKQTVESGNPHNAGSFAMISGQDYGQQAPFQWTGSGVGRQWTNPTNGVILTMTIDVRRTSKGFSCALDLERQGYAKRIELRRETCRVVRGNAVAD</sequence>
<organism evidence="2 3">
    <name type="scientific">Lichenifustis flavocetrariae</name>
    <dbReference type="NCBI Taxonomy" id="2949735"/>
    <lineage>
        <taxon>Bacteria</taxon>
        <taxon>Pseudomonadati</taxon>
        <taxon>Pseudomonadota</taxon>
        <taxon>Alphaproteobacteria</taxon>
        <taxon>Hyphomicrobiales</taxon>
        <taxon>Lichenihabitantaceae</taxon>
        <taxon>Lichenifustis</taxon>
    </lineage>
</organism>
<feature type="chain" id="PRO_5041430171" evidence="1">
    <location>
        <begin position="25"/>
        <end position="163"/>
    </location>
</feature>
<evidence type="ECO:0000313" key="3">
    <source>
        <dbReference type="Proteomes" id="UP001165667"/>
    </source>
</evidence>
<keyword evidence="1" id="KW-0732">Signal</keyword>
<evidence type="ECO:0000256" key="1">
    <source>
        <dbReference type="SAM" id="SignalP"/>
    </source>
</evidence>
<feature type="signal peptide" evidence="1">
    <location>
        <begin position="1"/>
        <end position="24"/>
    </location>
</feature>
<proteinExistence type="predicted"/>